<comment type="caution">
    <text evidence="1">The sequence shown here is derived from an EMBL/GenBank/DDBJ whole genome shotgun (WGS) entry which is preliminary data.</text>
</comment>
<reference evidence="1 2" key="1">
    <citation type="journal article" date="2017" name="Genome Biol.">
        <title>New reference genome sequences of hot pepper reveal the massive evolution of plant disease-resistance genes by retroduplication.</title>
        <authorList>
            <person name="Kim S."/>
            <person name="Park J."/>
            <person name="Yeom S.I."/>
            <person name="Kim Y.M."/>
            <person name="Seo E."/>
            <person name="Kim K.T."/>
            <person name="Kim M.S."/>
            <person name="Lee J.M."/>
            <person name="Cheong K."/>
            <person name="Shin H.S."/>
            <person name="Kim S.B."/>
            <person name="Han K."/>
            <person name="Lee J."/>
            <person name="Park M."/>
            <person name="Lee H.A."/>
            <person name="Lee H.Y."/>
            <person name="Lee Y."/>
            <person name="Oh S."/>
            <person name="Lee J.H."/>
            <person name="Choi E."/>
            <person name="Choi E."/>
            <person name="Lee S.E."/>
            <person name="Jeon J."/>
            <person name="Kim H."/>
            <person name="Choi G."/>
            <person name="Song H."/>
            <person name="Lee J."/>
            <person name="Lee S.C."/>
            <person name="Kwon J.K."/>
            <person name="Lee H.Y."/>
            <person name="Koo N."/>
            <person name="Hong Y."/>
            <person name="Kim R.W."/>
            <person name="Kang W.H."/>
            <person name="Huh J.H."/>
            <person name="Kang B.C."/>
            <person name="Yang T.J."/>
            <person name="Lee Y.H."/>
            <person name="Bennetzen J.L."/>
            <person name="Choi D."/>
        </authorList>
    </citation>
    <scope>NUCLEOTIDE SEQUENCE [LARGE SCALE GENOMIC DNA]</scope>
    <source>
        <strain evidence="2">cv. PBC81</strain>
    </source>
</reference>
<keyword evidence="2" id="KW-1185">Reference proteome</keyword>
<gene>
    <name evidence="1" type="ORF">CQW23_16581</name>
</gene>
<proteinExistence type="predicted"/>
<dbReference type="GO" id="GO:0005634">
    <property type="term" value="C:nucleus"/>
    <property type="evidence" value="ECO:0007669"/>
    <property type="project" value="TreeGrafter"/>
</dbReference>
<sequence>MELLNFMYSNTLTTNTAPALLDVLIAADKFEVASCMRFQEEVMKLPLAGIKAILSSDDLQLQKVLICNDFEHEFPSKLVVEALFYKDEVPHRQQAQASEESASISHRFVDRAYTYRPVKVVEFELP</sequence>
<dbReference type="PANTHER" id="PTHR46336">
    <property type="entry name" value="OS02G0260700 PROTEIN"/>
    <property type="match status" value="1"/>
</dbReference>
<organism evidence="1 2">
    <name type="scientific">Capsicum baccatum</name>
    <name type="common">Peruvian pepper</name>
    <dbReference type="NCBI Taxonomy" id="33114"/>
    <lineage>
        <taxon>Eukaryota</taxon>
        <taxon>Viridiplantae</taxon>
        <taxon>Streptophyta</taxon>
        <taxon>Embryophyta</taxon>
        <taxon>Tracheophyta</taxon>
        <taxon>Spermatophyta</taxon>
        <taxon>Magnoliopsida</taxon>
        <taxon>eudicotyledons</taxon>
        <taxon>Gunneridae</taxon>
        <taxon>Pentapetalae</taxon>
        <taxon>asterids</taxon>
        <taxon>lamiids</taxon>
        <taxon>Solanales</taxon>
        <taxon>Solanaceae</taxon>
        <taxon>Solanoideae</taxon>
        <taxon>Capsiceae</taxon>
        <taxon>Capsicum</taxon>
    </lineage>
</organism>
<dbReference type="Proteomes" id="UP000224567">
    <property type="component" value="Unassembled WGS sequence"/>
</dbReference>
<dbReference type="InterPro" id="IPR045890">
    <property type="entry name" value="POB1-like"/>
</dbReference>
<dbReference type="STRING" id="33114.A0A2G2WBC1"/>
<dbReference type="PANTHER" id="PTHR46336:SF3">
    <property type="entry name" value="BTB_POZ DOMAIN-CONTAINING PROTEIN POB1"/>
    <property type="match status" value="1"/>
</dbReference>
<evidence type="ECO:0000313" key="1">
    <source>
        <dbReference type="EMBL" id="PHT42556.1"/>
    </source>
</evidence>
<evidence type="ECO:0000313" key="2">
    <source>
        <dbReference type="Proteomes" id="UP000224567"/>
    </source>
</evidence>
<dbReference type="OrthoDB" id="668062at2759"/>
<dbReference type="AlphaFoldDB" id="A0A2G2WBC1"/>
<evidence type="ECO:0008006" key="3">
    <source>
        <dbReference type="Google" id="ProtNLM"/>
    </source>
</evidence>
<reference evidence="2" key="2">
    <citation type="journal article" date="2017" name="J. Anim. Genet.">
        <title>Multiple reference genome sequences of hot pepper reveal the massive evolution of plant disease resistance genes by retroduplication.</title>
        <authorList>
            <person name="Kim S."/>
            <person name="Park J."/>
            <person name="Yeom S.-I."/>
            <person name="Kim Y.-M."/>
            <person name="Seo E."/>
            <person name="Kim K.-T."/>
            <person name="Kim M.-S."/>
            <person name="Lee J.M."/>
            <person name="Cheong K."/>
            <person name="Shin H.-S."/>
            <person name="Kim S.-B."/>
            <person name="Han K."/>
            <person name="Lee J."/>
            <person name="Park M."/>
            <person name="Lee H.-A."/>
            <person name="Lee H.-Y."/>
            <person name="Lee Y."/>
            <person name="Oh S."/>
            <person name="Lee J.H."/>
            <person name="Choi E."/>
            <person name="Choi E."/>
            <person name="Lee S.E."/>
            <person name="Jeon J."/>
            <person name="Kim H."/>
            <person name="Choi G."/>
            <person name="Song H."/>
            <person name="Lee J."/>
            <person name="Lee S.-C."/>
            <person name="Kwon J.-K."/>
            <person name="Lee H.-Y."/>
            <person name="Koo N."/>
            <person name="Hong Y."/>
            <person name="Kim R.W."/>
            <person name="Kang W.-H."/>
            <person name="Huh J.H."/>
            <person name="Kang B.-C."/>
            <person name="Yang T.-J."/>
            <person name="Lee Y.-H."/>
            <person name="Bennetzen J.L."/>
            <person name="Choi D."/>
        </authorList>
    </citation>
    <scope>NUCLEOTIDE SEQUENCE [LARGE SCALE GENOMIC DNA]</scope>
    <source>
        <strain evidence="2">cv. PBC81</strain>
    </source>
</reference>
<accession>A0A2G2WBC1</accession>
<protein>
    <recommendedName>
        <fullName evidence="3">BTB/POZ domain-containing protein</fullName>
    </recommendedName>
</protein>
<dbReference type="GO" id="GO:0010114">
    <property type="term" value="P:response to red light"/>
    <property type="evidence" value="ECO:0007669"/>
    <property type="project" value="TreeGrafter"/>
</dbReference>
<name>A0A2G2WBC1_CAPBA</name>
<dbReference type="EMBL" id="MLFT02000007">
    <property type="protein sequence ID" value="PHT42556.1"/>
    <property type="molecule type" value="Genomic_DNA"/>
</dbReference>